<dbReference type="Pfam" id="PF07707">
    <property type="entry name" value="BACK"/>
    <property type="match status" value="1"/>
</dbReference>
<feature type="domain" description="BTB" evidence="1">
    <location>
        <begin position="41"/>
        <end position="108"/>
    </location>
</feature>
<dbReference type="Pfam" id="PF00651">
    <property type="entry name" value="BTB"/>
    <property type="match status" value="1"/>
</dbReference>
<proteinExistence type="predicted"/>
<dbReference type="EMBL" id="CACVKT020003764">
    <property type="protein sequence ID" value="CAC5385831.1"/>
    <property type="molecule type" value="Genomic_DNA"/>
</dbReference>
<dbReference type="InterPro" id="IPR000210">
    <property type="entry name" value="BTB/POZ_dom"/>
</dbReference>
<gene>
    <name evidence="2" type="ORF">MCOR_21333</name>
</gene>
<dbReference type="AlphaFoldDB" id="A0A6J8BR69"/>
<keyword evidence="3" id="KW-1185">Reference proteome</keyword>
<accession>A0A6J8BR69</accession>
<reference evidence="2 3" key="1">
    <citation type="submission" date="2020-06" db="EMBL/GenBank/DDBJ databases">
        <authorList>
            <person name="Li R."/>
            <person name="Bekaert M."/>
        </authorList>
    </citation>
    <scope>NUCLEOTIDE SEQUENCE [LARGE SCALE GENOMIC DNA]</scope>
    <source>
        <strain evidence="3">wild</strain>
    </source>
</reference>
<dbReference type="PANTHER" id="PTHR45774">
    <property type="entry name" value="BTB/POZ DOMAIN-CONTAINING"/>
    <property type="match status" value="1"/>
</dbReference>
<dbReference type="InterPro" id="IPR011333">
    <property type="entry name" value="SKP1/BTB/POZ_sf"/>
</dbReference>
<dbReference type="SUPFAM" id="SSF54695">
    <property type="entry name" value="POZ domain"/>
    <property type="match status" value="1"/>
</dbReference>
<dbReference type="SMART" id="SM00225">
    <property type="entry name" value="BTB"/>
    <property type="match status" value="1"/>
</dbReference>
<name>A0A6J8BR69_MYTCO</name>
<protein>
    <submittedName>
        <fullName evidence="2">BTBD1_2</fullName>
    </submittedName>
</protein>
<evidence type="ECO:0000313" key="3">
    <source>
        <dbReference type="Proteomes" id="UP000507470"/>
    </source>
</evidence>
<sequence>MSLDRKALRDIAKMKTNAERERYGKTLSGCALYMLKNRLMCDVSFKVGPEQRVIGAHRFILATRSPVFYTMFEGSIPETDNIVISDVDADTFNFFLRWIYSDNIEVSSENVRKMLYISEKYLFYGGKDACENFLKKSVSTSDSVGALQTSIDFHLLDLQSASLKYIQQNPSKCLDNEKGFNIAKECMELILESEEFNWTETQLCKFAMKWANNKCKSLNKDPSGENKRELLESLLYLIRFPLVDKHYFTNEITSDGLLSDSEIINIYQAYFGKDNKTFLTKERSKHEEYEIKTTLAAHTKHRQQDGRYSLETRSGLVYCNRKPSPTRWPNRWPNS</sequence>
<dbReference type="PANTHER" id="PTHR45774:SF3">
    <property type="entry name" value="BTB (POZ) DOMAIN-CONTAINING 2B-RELATED"/>
    <property type="match status" value="1"/>
</dbReference>
<dbReference type="Gene3D" id="1.25.40.420">
    <property type="match status" value="1"/>
</dbReference>
<dbReference type="PROSITE" id="PS50097">
    <property type="entry name" value="BTB"/>
    <property type="match status" value="1"/>
</dbReference>
<evidence type="ECO:0000259" key="1">
    <source>
        <dbReference type="PROSITE" id="PS50097"/>
    </source>
</evidence>
<evidence type="ECO:0000313" key="2">
    <source>
        <dbReference type="EMBL" id="CAC5385831.1"/>
    </source>
</evidence>
<dbReference type="SMART" id="SM00875">
    <property type="entry name" value="BACK"/>
    <property type="match status" value="1"/>
</dbReference>
<dbReference type="Gene3D" id="3.30.710.10">
    <property type="entry name" value="Potassium Channel Kv1.1, Chain A"/>
    <property type="match status" value="1"/>
</dbReference>
<organism evidence="2 3">
    <name type="scientific">Mytilus coruscus</name>
    <name type="common">Sea mussel</name>
    <dbReference type="NCBI Taxonomy" id="42192"/>
    <lineage>
        <taxon>Eukaryota</taxon>
        <taxon>Metazoa</taxon>
        <taxon>Spiralia</taxon>
        <taxon>Lophotrochozoa</taxon>
        <taxon>Mollusca</taxon>
        <taxon>Bivalvia</taxon>
        <taxon>Autobranchia</taxon>
        <taxon>Pteriomorphia</taxon>
        <taxon>Mytilida</taxon>
        <taxon>Mytiloidea</taxon>
        <taxon>Mytilidae</taxon>
        <taxon>Mytilinae</taxon>
        <taxon>Mytilus</taxon>
    </lineage>
</organism>
<dbReference type="Proteomes" id="UP000507470">
    <property type="component" value="Unassembled WGS sequence"/>
</dbReference>
<dbReference type="OrthoDB" id="6128193at2759"/>
<dbReference type="InterPro" id="IPR011705">
    <property type="entry name" value="BACK"/>
</dbReference>